<dbReference type="InterPro" id="IPR036388">
    <property type="entry name" value="WH-like_DNA-bd_sf"/>
</dbReference>
<evidence type="ECO:0000256" key="4">
    <source>
        <dbReference type="ARBA" id="ARBA00023163"/>
    </source>
</evidence>
<gene>
    <name evidence="7" type="ORF">MNBD_ALPHA09-2110</name>
</gene>
<feature type="compositionally biased region" description="Basic and acidic residues" evidence="5">
    <location>
        <begin position="206"/>
        <end position="226"/>
    </location>
</feature>
<dbReference type="Gene3D" id="3.40.190.290">
    <property type="match status" value="1"/>
</dbReference>
<keyword evidence="2" id="KW-0805">Transcription regulation</keyword>
<sequence length="236" mass="26621">MRQAKLETIVWLNRLGSFRAVAEKLNTSQAVISQRVASLELELGVKLFERNTRGLKLTPKGAALLPYAERIVDISAEMLMQVTDPSAYAGVIRIGAVETLVHVWLHRLLERIYETYSGVAVELTVDTSGVLRDAVLKGKLDIAMLLAPEREPDLTKKAICTYKLAWTASPALGLGTKTLSIDELARLPIITFARHSVPYNRHQSRQHTEIDVNSRRPYRDPIDREENYGNFHKDYL</sequence>
<dbReference type="PANTHER" id="PTHR30126">
    <property type="entry name" value="HTH-TYPE TRANSCRIPTIONAL REGULATOR"/>
    <property type="match status" value="1"/>
</dbReference>
<dbReference type="AlphaFoldDB" id="A0A3B0T931"/>
<dbReference type="FunFam" id="1.10.10.10:FF:000001">
    <property type="entry name" value="LysR family transcriptional regulator"/>
    <property type="match status" value="1"/>
</dbReference>
<dbReference type="SUPFAM" id="SSF53850">
    <property type="entry name" value="Periplasmic binding protein-like II"/>
    <property type="match status" value="1"/>
</dbReference>
<dbReference type="InterPro" id="IPR036390">
    <property type="entry name" value="WH_DNA-bd_sf"/>
</dbReference>
<keyword evidence="4" id="KW-0804">Transcription</keyword>
<feature type="region of interest" description="Disordered" evidence="5">
    <location>
        <begin position="202"/>
        <end position="226"/>
    </location>
</feature>
<dbReference type="PANTHER" id="PTHR30126:SF77">
    <property type="entry name" value="TRANSCRIPTIONAL REGULATORY PROTEIN"/>
    <property type="match status" value="1"/>
</dbReference>
<dbReference type="InterPro" id="IPR005119">
    <property type="entry name" value="LysR_subst-bd"/>
</dbReference>
<evidence type="ECO:0000259" key="6">
    <source>
        <dbReference type="PROSITE" id="PS50931"/>
    </source>
</evidence>
<dbReference type="PROSITE" id="PS50931">
    <property type="entry name" value="HTH_LYSR"/>
    <property type="match status" value="1"/>
</dbReference>
<evidence type="ECO:0000256" key="2">
    <source>
        <dbReference type="ARBA" id="ARBA00023015"/>
    </source>
</evidence>
<dbReference type="CDD" id="cd05466">
    <property type="entry name" value="PBP2_LTTR_substrate"/>
    <property type="match status" value="1"/>
</dbReference>
<dbReference type="PRINTS" id="PR00039">
    <property type="entry name" value="HTHLYSR"/>
</dbReference>
<dbReference type="Pfam" id="PF00126">
    <property type="entry name" value="HTH_1"/>
    <property type="match status" value="1"/>
</dbReference>
<dbReference type="GO" id="GO:0000976">
    <property type="term" value="F:transcription cis-regulatory region binding"/>
    <property type="evidence" value="ECO:0007669"/>
    <property type="project" value="TreeGrafter"/>
</dbReference>
<evidence type="ECO:0000256" key="1">
    <source>
        <dbReference type="ARBA" id="ARBA00009437"/>
    </source>
</evidence>
<dbReference type="InterPro" id="IPR000847">
    <property type="entry name" value="LysR_HTH_N"/>
</dbReference>
<accession>A0A3B0T931</accession>
<keyword evidence="3" id="KW-0238">DNA-binding</keyword>
<protein>
    <submittedName>
        <fullName evidence="7">Transcriptional regulator, LysR family</fullName>
    </submittedName>
</protein>
<feature type="domain" description="HTH lysR-type" evidence="6">
    <location>
        <begin position="1"/>
        <end position="58"/>
    </location>
</feature>
<evidence type="ECO:0000313" key="7">
    <source>
        <dbReference type="EMBL" id="VAW13390.1"/>
    </source>
</evidence>
<evidence type="ECO:0000256" key="5">
    <source>
        <dbReference type="SAM" id="MobiDB-lite"/>
    </source>
</evidence>
<name>A0A3B0T931_9ZZZZ</name>
<proteinExistence type="inferred from homology"/>
<reference evidence="7" key="1">
    <citation type="submission" date="2018-06" db="EMBL/GenBank/DDBJ databases">
        <authorList>
            <person name="Zhirakovskaya E."/>
        </authorList>
    </citation>
    <scope>NUCLEOTIDE SEQUENCE</scope>
</reference>
<evidence type="ECO:0000256" key="3">
    <source>
        <dbReference type="ARBA" id="ARBA00023125"/>
    </source>
</evidence>
<dbReference type="SUPFAM" id="SSF46785">
    <property type="entry name" value="Winged helix' DNA-binding domain"/>
    <property type="match status" value="1"/>
</dbReference>
<dbReference type="Pfam" id="PF03466">
    <property type="entry name" value="LysR_substrate"/>
    <property type="match status" value="1"/>
</dbReference>
<dbReference type="GO" id="GO:0003700">
    <property type="term" value="F:DNA-binding transcription factor activity"/>
    <property type="evidence" value="ECO:0007669"/>
    <property type="project" value="InterPro"/>
</dbReference>
<comment type="similarity">
    <text evidence="1">Belongs to the LysR transcriptional regulatory family.</text>
</comment>
<organism evidence="7">
    <name type="scientific">hydrothermal vent metagenome</name>
    <dbReference type="NCBI Taxonomy" id="652676"/>
    <lineage>
        <taxon>unclassified sequences</taxon>
        <taxon>metagenomes</taxon>
        <taxon>ecological metagenomes</taxon>
    </lineage>
</organism>
<dbReference type="EMBL" id="UOEM01000061">
    <property type="protein sequence ID" value="VAW13390.1"/>
    <property type="molecule type" value="Genomic_DNA"/>
</dbReference>
<dbReference type="Gene3D" id="1.10.10.10">
    <property type="entry name" value="Winged helix-like DNA-binding domain superfamily/Winged helix DNA-binding domain"/>
    <property type="match status" value="1"/>
</dbReference>